<name>A0AAV2I7H0_LYMST</name>
<organism evidence="1 2">
    <name type="scientific">Lymnaea stagnalis</name>
    <name type="common">Great pond snail</name>
    <name type="synonym">Helix stagnalis</name>
    <dbReference type="NCBI Taxonomy" id="6523"/>
    <lineage>
        <taxon>Eukaryota</taxon>
        <taxon>Metazoa</taxon>
        <taxon>Spiralia</taxon>
        <taxon>Lophotrochozoa</taxon>
        <taxon>Mollusca</taxon>
        <taxon>Gastropoda</taxon>
        <taxon>Heterobranchia</taxon>
        <taxon>Euthyneura</taxon>
        <taxon>Panpulmonata</taxon>
        <taxon>Hygrophila</taxon>
        <taxon>Lymnaeoidea</taxon>
        <taxon>Lymnaeidae</taxon>
        <taxon>Lymnaea</taxon>
    </lineage>
</organism>
<feature type="non-terminal residue" evidence="1">
    <location>
        <position position="1"/>
    </location>
</feature>
<evidence type="ECO:0000313" key="1">
    <source>
        <dbReference type="EMBL" id="CAL1540742.1"/>
    </source>
</evidence>
<evidence type="ECO:0000313" key="2">
    <source>
        <dbReference type="Proteomes" id="UP001497497"/>
    </source>
</evidence>
<sequence>FQENVPKFITSVCFYPAGEFMIGDSTGAILVWSHDNKLFSLNATLCSHTQKAHK</sequence>
<reference evidence="1 2" key="1">
    <citation type="submission" date="2024-04" db="EMBL/GenBank/DDBJ databases">
        <authorList>
            <consortium name="Genoscope - CEA"/>
            <person name="William W."/>
        </authorList>
    </citation>
    <scope>NUCLEOTIDE SEQUENCE [LARGE SCALE GENOMIC DNA]</scope>
</reference>
<dbReference type="Proteomes" id="UP001497497">
    <property type="component" value="Unassembled WGS sequence"/>
</dbReference>
<gene>
    <name evidence="1" type="ORF">GSLYS_00014391001</name>
</gene>
<protein>
    <submittedName>
        <fullName evidence="1">Uncharacterized protein</fullName>
    </submittedName>
</protein>
<dbReference type="InterPro" id="IPR015943">
    <property type="entry name" value="WD40/YVTN_repeat-like_dom_sf"/>
</dbReference>
<dbReference type="AlphaFoldDB" id="A0AAV2I7H0"/>
<dbReference type="EMBL" id="CAXITT010000398">
    <property type="protein sequence ID" value="CAL1540742.1"/>
    <property type="molecule type" value="Genomic_DNA"/>
</dbReference>
<feature type="non-terminal residue" evidence="1">
    <location>
        <position position="54"/>
    </location>
</feature>
<accession>A0AAV2I7H0</accession>
<proteinExistence type="predicted"/>
<comment type="caution">
    <text evidence="1">The sequence shown here is derived from an EMBL/GenBank/DDBJ whole genome shotgun (WGS) entry which is preliminary data.</text>
</comment>
<keyword evidence="2" id="KW-1185">Reference proteome</keyword>
<dbReference type="Gene3D" id="2.130.10.10">
    <property type="entry name" value="YVTN repeat-like/Quinoprotein amine dehydrogenase"/>
    <property type="match status" value="1"/>
</dbReference>